<comment type="subcellular location">
    <subcellularLocation>
        <location evidence="1 11">Cell membrane</location>
        <topology evidence="1 11">Multi-pass membrane protein</topology>
    </subcellularLocation>
</comment>
<dbReference type="PROSITE" id="PS50928">
    <property type="entry name" value="ABC_TM1"/>
    <property type="match status" value="1"/>
</dbReference>
<dbReference type="InterPro" id="IPR050045">
    <property type="entry name" value="Opp2B"/>
</dbReference>
<protein>
    <submittedName>
        <fullName evidence="13">Dipeptide transport system permease protein DppB</fullName>
    </submittedName>
</protein>
<feature type="transmembrane region" description="Helical" evidence="11">
    <location>
        <begin position="277"/>
        <end position="303"/>
    </location>
</feature>
<comment type="similarity">
    <text evidence="10">Belongs to the binding-protein-dependent transport system permease family. OppBC subfamily.</text>
</comment>
<dbReference type="AlphaFoldDB" id="A0A6J4UQP5"/>
<keyword evidence="8" id="KW-0921">Nickel transport</keyword>
<evidence type="ECO:0000256" key="11">
    <source>
        <dbReference type="RuleBase" id="RU363032"/>
    </source>
</evidence>
<dbReference type="EMBL" id="CADCWE010000218">
    <property type="protein sequence ID" value="CAA9556130.1"/>
    <property type="molecule type" value="Genomic_DNA"/>
</dbReference>
<keyword evidence="5 11" id="KW-0812">Transmembrane</keyword>
<dbReference type="PANTHER" id="PTHR43163:SF6">
    <property type="entry name" value="DIPEPTIDE TRANSPORT SYSTEM PERMEASE PROTEIN DPPB-RELATED"/>
    <property type="match status" value="1"/>
</dbReference>
<evidence type="ECO:0000256" key="10">
    <source>
        <dbReference type="ARBA" id="ARBA00024202"/>
    </source>
</evidence>
<feature type="transmembrane region" description="Helical" evidence="11">
    <location>
        <begin position="105"/>
        <end position="127"/>
    </location>
</feature>
<dbReference type="InterPro" id="IPR000515">
    <property type="entry name" value="MetI-like"/>
</dbReference>
<feature type="domain" description="ABC transmembrane type-1" evidence="12">
    <location>
        <begin position="99"/>
        <end position="300"/>
    </location>
</feature>
<evidence type="ECO:0000256" key="9">
    <source>
        <dbReference type="ARBA" id="ARBA00023136"/>
    </source>
</evidence>
<keyword evidence="4" id="KW-0533">Nickel</keyword>
<organism evidence="13">
    <name type="scientific">uncultured Thermomicrobiales bacterium</name>
    <dbReference type="NCBI Taxonomy" id="1645740"/>
    <lineage>
        <taxon>Bacteria</taxon>
        <taxon>Pseudomonadati</taxon>
        <taxon>Thermomicrobiota</taxon>
        <taxon>Thermomicrobia</taxon>
        <taxon>Thermomicrobiales</taxon>
        <taxon>environmental samples</taxon>
    </lineage>
</organism>
<accession>A0A6J4UQP5</accession>
<reference evidence="13" key="1">
    <citation type="submission" date="2020-02" db="EMBL/GenBank/DDBJ databases">
        <authorList>
            <person name="Meier V. D."/>
        </authorList>
    </citation>
    <scope>NUCLEOTIDE SEQUENCE</scope>
    <source>
        <strain evidence="13">AVDCRST_MAG73</strain>
    </source>
</reference>
<keyword evidence="6 11" id="KW-1133">Transmembrane helix</keyword>
<dbReference type="InterPro" id="IPR035906">
    <property type="entry name" value="MetI-like_sf"/>
</dbReference>
<dbReference type="PANTHER" id="PTHR43163">
    <property type="entry name" value="DIPEPTIDE TRANSPORT SYSTEM PERMEASE PROTEIN DPPB-RELATED"/>
    <property type="match status" value="1"/>
</dbReference>
<evidence type="ECO:0000256" key="5">
    <source>
        <dbReference type="ARBA" id="ARBA00022692"/>
    </source>
</evidence>
<keyword evidence="3" id="KW-1003">Cell membrane</keyword>
<dbReference type="GO" id="GO:0005886">
    <property type="term" value="C:plasma membrane"/>
    <property type="evidence" value="ECO:0007669"/>
    <property type="project" value="UniProtKB-SubCell"/>
</dbReference>
<feature type="transmembrane region" description="Helical" evidence="11">
    <location>
        <begin position="9"/>
        <end position="29"/>
    </location>
</feature>
<feature type="transmembrane region" description="Helical" evidence="11">
    <location>
        <begin position="231"/>
        <end position="257"/>
    </location>
</feature>
<evidence type="ECO:0000256" key="6">
    <source>
        <dbReference type="ARBA" id="ARBA00022989"/>
    </source>
</evidence>
<proteinExistence type="inferred from homology"/>
<feature type="transmembrane region" description="Helical" evidence="11">
    <location>
        <begin position="173"/>
        <end position="193"/>
    </location>
</feature>
<dbReference type="NCBIfam" id="NF045470">
    <property type="entry name" value="Opp2B"/>
    <property type="match status" value="1"/>
</dbReference>
<dbReference type="Pfam" id="PF00528">
    <property type="entry name" value="BPD_transp_1"/>
    <property type="match status" value="1"/>
</dbReference>
<name>A0A6J4UQP5_9BACT</name>
<dbReference type="SUPFAM" id="SSF161098">
    <property type="entry name" value="MetI-like"/>
    <property type="match status" value="1"/>
</dbReference>
<evidence type="ECO:0000256" key="7">
    <source>
        <dbReference type="ARBA" id="ARBA00023065"/>
    </source>
</evidence>
<keyword evidence="9 11" id="KW-0472">Membrane</keyword>
<keyword evidence="2 11" id="KW-0813">Transport</keyword>
<evidence type="ECO:0000256" key="2">
    <source>
        <dbReference type="ARBA" id="ARBA00022448"/>
    </source>
</evidence>
<dbReference type="GO" id="GO:0015099">
    <property type="term" value="F:nickel cation transmembrane transporter activity"/>
    <property type="evidence" value="ECO:0007669"/>
    <property type="project" value="InterPro"/>
</dbReference>
<dbReference type="Gene3D" id="1.10.3720.10">
    <property type="entry name" value="MetI-like"/>
    <property type="match status" value="1"/>
</dbReference>
<feature type="transmembrane region" description="Helical" evidence="11">
    <location>
        <begin position="139"/>
        <end position="161"/>
    </location>
</feature>
<dbReference type="InterPro" id="IPR045621">
    <property type="entry name" value="BPD_transp_1_N"/>
</dbReference>
<evidence type="ECO:0000256" key="4">
    <source>
        <dbReference type="ARBA" id="ARBA00022596"/>
    </source>
</evidence>
<evidence type="ECO:0000259" key="12">
    <source>
        <dbReference type="PROSITE" id="PS50928"/>
    </source>
</evidence>
<evidence type="ECO:0000313" key="13">
    <source>
        <dbReference type="EMBL" id="CAA9556130.1"/>
    </source>
</evidence>
<evidence type="ECO:0000256" key="8">
    <source>
        <dbReference type="ARBA" id="ARBA00023112"/>
    </source>
</evidence>
<gene>
    <name evidence="13" type="ORF">AVDCRST_MAG73-3295</name>
</gene>
<evidence type="ECO:0000256" key="3">
    <source>
        <dbReference type="ARBA" id="ARBA00022475"/>
    </source>
</evidence>
<evidence type="ECO:0000256" key="1">
    <source>
        <dbReference type="ARBA" id="ARBA00004651"/>
    </source>
</evidence>
<sequence>MTRYLLRRLCYLVPVWLGISFVAFGLANLTPGDPARLMLQRDLGRQPTAEEVRQTRDELRLDAPFAVRYARWLGGAVTGDLGTSYRTGEPVARALLERFPRTLQIAALGLAGAILVALPLGMMAAVWRNSPVDHLSRVVALFSAAMPSYWVAYLLILAFAVRLQVLPVAGQGTWRHLVLPSLTLGLASTATLMRLTRSEMLNVLGQDFIRTGRAKGLSPRAVNLRHALRNALIPVTTVVGLRFAGLLGGAVIVETIFAWPGIGKYVLDSIFDRDYPVIQGFVVFMGSVFLLINLIVDVSYGLLDPRIRLAR</sequence>
<dbReference type="Pfam" id="PF19300">
    <property type="entry name" value="BPD_transp_1_N"/>
    <property type="match status" value="1"/>
</dbReference>
<dbReference type="CDD" id="cd06261">
    <property type="entry name" value="TM_PBP2"/>
    <property type="match status" value="1"/>
</dbReference>
<keyword evidence="7" id="KW-0406">Ion transport</keyword>